<reference evidence="11" key="1">
    <citation type="submission" date="2017-09" db="EMBL/GenBank/DDBJ databases">
        <title>Genome evolution observed in wild isolates of Caulobacter crescentus.</title>
        <authorList>
            <person name="Ely B."/>
            <person name="Wilson K."/>
            <person name="Scott D."/>
        </authorList>
    </citation>
    <scope>NUCLEOTIDE SEQUENCE [LARGE SCALE GENOMIC DNA]</scope>
    <source>
        <strain evidence="11">CB13b1a</strain>
    </source>
</reference>
<dbReference type="Pfam" id="PF03710">
    <property type="entry name" value="GlnE"/>
    <property type="match status" value="2"/>
</dbReference>
<keyword evidence="2 7" id="KW-0548">Nucleotidyltransferase</keyword>
<feature type="domain" description="PII-uridylyltransferase/Glutamine-synthetase adenylyltransferase" evidence="9">
    <location>
        <begin position="831"/>
        <end position="903"/>
    </location>
</feature>
<dbReference type="NCBIfam" id="NF008292">
    <property type="entry name" value="PRK11072.1"/>
    <property type="match status" value="1"/>
</dbReference>
<evidence type="ECO:0000313" key="10">
    <source>
        <dbReference type="EMBL" id="ATC31124.1"/>
    </source>
</evidence>
<evidence type="ECO:0000256" key="7">
    <source>
        <dbReference type="HAMAP-Rule" id="MF_00802"/>
    </source>
</evidence>
<comment type="catalytic activity">
    <reaction evidence="7">
        <text>[glutamine synthetase]-O(4)-(5'-adenylyl)-L-tyrosine + phosphate = [glutamine synthetase]-L-tyrosine + ADP</text>
        <dbReference type="Rhea" id="RHEA:43716"/>
        <dbReference type="Rhea" id="RHEA-COMP:10660"/>
        <dbReference type="Rhea" id="RHEA-COMP:10661"/>
        <dbReference type="ChEBI" id="CHEBI:43474"/>
        <dbReference type="ChEBI" id="CHEBI:46858"/>
        <dbReference type="ChEBI" id="CHEBI:83624"/>
        <dbReference type="ChEBI" id="CHEBI:456216"/>
        <dbReference type="EC" id="2.7.7.89"/>
    </reaction>
</comment>
<evidence type="ECO:0000256" key="5">
    <source>
        <dbReference type="ARBA" id="ARBA00022842"/>
    </source>
</evidence>
<evidence type="ECO:0000256" key="2">
    <source>
        <dbReference type="ARBA" id="ARBA00022695"/>
    </source>
</evidence>
<sequence>MTRPAGPLAARLAPCGPVIDAKAAERAYEAIAKRAGEAMVAVDAVWDSLAPIFAASSYLAGLARRDGKRLPMILAGDPDQTLAAILSQAEAVAAEPDFETARRVLRELKADLHLLTAISDLGGVWDLDQVTGALTRFADAVLHAALAQAVRQEVARGALTHVGDGAAGPAPGLFCVAMGKHGAFELNYSSDIDFSIFYAPEKLPVADGHEPQAVAVRIANHLGRILQERTGDGYVFRIDLRLRPDPSSTPPAMPVDAAMDYYESVGQNWERAAHIKARIAAGDLAEGRAFLEGLQPFIWRRNLDFAAIADIHSIKRQIHTYKVDDRLTAKGADLKLGRGGIREIEFFVQTQQLILGGRQPDLRSPRTLDALQALSAAGHVTPEDAAWLTQAYKDLRALEHRAQMIADDQTHKLPESDVERKKVAALWGEGHLRVFDAAVGKMLKGVNLRYGRLFAGEEELSSRFGSLVFTGVDDDPETLATLKRMGFSSPERVAATIRGWHHGHIAATRTERGRELFTRLAPRLLDAANATGAPDQAFNRFSDFFSRLSSGVQIQSLFLAQPRLFELIVEVMAFAPRLAATLAKRPTALDALLDPTFFGPIETPAVAPWDPEDFEGAMDGARRLFRDQSFRIGVRVMSGSADARDIGRAFAELADLIIGGLAPAALAEVERVGGVFPGAVAVVALGKAGSREMTAKSDLDLMTLYAADDPRSMSAIKEWSADVFYARFTQRLISALSAPTSEGALYEVDMKLRPSGAKGPVAVSFAAFEDYYAQEAETWELLALTRARIVWASSPDFKARAEGAIAAALRRPRAWKKTAADVIEMRQLMERERPGKGDWDLKLDPGGLVDIEFAAQFLQLAHAAADGPLRQNTGEALAALREAGLADAGALSRLEAAWRLEQDLSQLIKVALEDGADVEAEPKAFKTLLAKAGGVAQFKSLRPKLAKAKAEARAAYEAVVKG</sequence>
<dbReference type="EC" id="2.7.7.42" evidence="7"/>
<dbReference type="GO" id="GO:0005524">
    <property type="term" value="F:ATP binding"/>
    <property type="evidence" value="ECO:0007669"/>
    <property type="project" value="UniProtKB-UniRule"/>
</dbReference>
<dbReference type="Gene3D" id="1.20.120.1510">
    <property type="match status" value="1"/>
</dbReference>
<dbReference type="SUPFAM" id="SSF81301">
    <property type="entry name" value="Nucleotidyltransferase"/>
    <property type="match status" value="2"/>
</dbReference>
<evidence type="ECO:0000259" key="9">
    <source>
        <dbReference type="Pfam" id="PF08335"/>
    </source>
</evidence>
<dbReference type="GO" id="GO:0000287">
    <property type="term" value="F:magnesium ion binding"/>
    <property type="evidence" value="ECO:0007669"/>
    <property type="project" value="UniProtKB-UniRule"/>
</dbReference>
<feature type="domain" description="PII-uridylyltransferase/Glutamine-synthetase adenylyltransferase" evidence="9">
    <location>
        <begin position="325"/>
        <end position="429"/>
    </location>
</feature>
<comment type="similarity">
    <text evidence="7">Belongs to the GlnE family.</text>
</comment>
<protein>
    <recommendedName>
        <fullName evidence="7">Bifunctional glutamine synthetase adenylyltransferase/adenylyl-removing enzyme</fullName>
    </recommendedName>
    <alternativeName>
        <fullName evidence="7">ATP:glutamine synthetase adenylyltransferase</fullName>
    </alternativeName>
    <alternativeName>
        <fullName evidence="7">ATase</fullName>
    </alternativeName>
    <domain>
        <recommendedName>
            <fullName evidence="7">Glutamine synthetase adenylyl-L-tyrosine phosphorylase</fullName>
            <ecNumber evidence="7">2.7.7.89</ecNumber>
        </recommendedName>
        <alternativeName>
            <fullName evidence="7">Adenylyl removase</fullName>
            <shortName evidence="7">AR</shortName>
            <shortName evidence="7">AT-N</shortName>
        </alternativeName>
    </domain>
    <domain>
        <recommendedName>
            <fullName evidence="7">Glutamine synthetase adenylyl transferase</fullName>
            <ecNumber evidence="7">2.7.7.42</ecNumber>
        </recommendedName>
        <alternativeName>
            <fullName evidence="7">Adenylyl transferase</fullName>
            <shortName evidence="7">AT</shortName>
            <shortName evidence="7">AT-C</shortName>
        </alternativeName>
    </domain>
</protein>
<organism evidence="10 11">
    <name type="scientific">Caulobacter vibrioides</name>
    <name type="common">Caulobacter crescentus</name>
    <dbReference type="NCBI Taxonomy" id="155892"/>
    <lineage>
        <taxon>Bacteria</taxon>
        <taxon>Pseudomonadati</taxon>
        <taxon>Pseudomonadota</taxon>
        <taxon>Alphaproteobacteria</taxon>
        <taxon>Caulobacterales</taxon>
        <taxon>Caulobacteraceae</taxon>
        <taxon>Caulobacter</taxon>
    </lineage>
</organism>
<feature type="domain" description="Glutamate-ammonia ligase adenylyltransferase repeated" evidence="8">
    <location>
        <begin position="566"/>
        <end position="802"/>
    </location>
</feature>
<keyword evidence="5 7" id="KW-0460">Magnesium</keyword>
<dbReference type="PANTHER" id="PTHR30621:SF0">
    <property type="entry name" value="BIFUNCTIONAL GLUTAMINE SYNTHETASE ADENYLYLTRANSFERASE_ADENYLYL-REMOVING ENZYME"/>
    <property type="match status" value="1"/>
</dbReference>
<evidence type="ECO:0000256" key="6">
    <source>
        <dbReference type="ARBA" id="ARBA00023268"/>
    </source>
</evidence>
<dbReference type="CDD" id="cd05401">
    <property type="entry name" value="NT_GlnE_GlnD_like"/>
    <property type="match status" value="2"/>
</dbReference>
<feature type="region of interest" description="Adenylyl transferase" evidence="7">
    <location>
        <begin position="461"/>
        <end position="962"/>
    </location>
</feature>
<evidence type="ECO:0000256" key="1">
    <source>
        <dbReference type="ARBA" id="ARBA00022679"/>
    </source>
</evidence>
<dbReference type="EMBL" id="CP023315">
    <property type="protein sequence ID" value="ATC31124.1"/>
    <property type="molecule type" value="Genomic_DNA"/>
</dbReference>
<feature type="domain" description="Glutamate-ammonia ligase adenylyltransferase repeated" evidence="8">
    <location>
        <begin position="47"/>
        <end position="292"/>
    </location>
</feature>
<keyword evidence="6 7" id="KW-0511">Multifunctional enzyme</keyword>
<dbReference type="AlphaFoldDB" id="A0A290MGH0"/>
<keyword evidence="3 7" id="KW-0547">Nucleotide-binding</keyword>
<keyword evidence="4 7" id="KW-0067">ATP-binding</keyword>
<comment type="cofactor">
    <cofactor evidence="7">
        <name>Mg(2+)</name>
        <dbReference type="ChEBI" id="CHEBI:18420"/>
    </cofactor>
</comment>
<comment type="function">
    <text evidence="7">Involved in the regulation of glutamine synthetase GlnA, a key enzyme in the process to assimilate ammonia. When cellular nitrogen levels are high, the C-terminal adenylyl transferase (AT) inactivates GlnA by covalent transfer of an adenylyl group from ATP to specific tyrosine residue of GlnA, thus reducing its activity. Conversely, when nitrogen levels are low, the N-terminal adenylyl removase (AR) activates GlnA by removing the adenylyl group by phosphorolysis, increasing its activity. The regulatory region of GlnE binds the signal transduction protein PII (GlnB) which indicates the nitrogen status of the cell.</text>
</comment>
<dbReference type="Gene3D" id="1.20.120.330">
    <property type="entry name" value="Nucleotidyltransferases domain 2"/>
    <property type="match status" value="2"/>
</dbReference>
<dbReference type="PANTHER" id="PTHR30621">
    <property type="entry name" value="GLUTAMINE SYNTHETASE ADENYLYLTRANSFERASE"/>
    <property type="match status" value="1"/>
</dbReference>
<dbReference type="Proteomes" id="UP000217311">
    <property type="component" value="Chromosome"/>
</dbReference>
<gene>
    <name evidence="7" type="primary">glnE</name>
    <name evidence="10" type="ORF">CA606_01490</name>
</gene>
<dbReference type="GO" id="GO:0047388">
    <property type="term" value="F:[glutamine synthetase]-adenylyl-L-tyrosine phosphorylase activity"/>
    <property type="evidence" value="ECO:0007669"/>
    <property type="project" value="UniProtKB-EC"/>
</dbReference>
<evidence type="ECO:0000259" key="8">
    <source>
        <dbReference type="Pfam" id="PF03710"/>
    </source>
</evidence>
<dbReference type="SUPFAM" id="SSF81593">
    <property type="entry name" value="Nucleotidyltransferase substrate binding subunit/domain"/>
    <property type="match status" value="2"/>
</dbReference>
<dbReference type="InterPro" id="IPR013546">
    <property type="entry name" value="PII_UdlTrfase/GS_AdlTrfase"/>
</dbReference>
<evidence type="ECO:0000313" key="11">
    <source>
        <dbReference type="Proteomes" id="UP000217311"/>
    </source>
</evidence>
<dbReference type="NCBIfam" id="NF010706">
    <property type="entry name" value="PRK14108.1"/>
    <property type="match status" value="1"/>
</dbReference>
<keyword evidence="1 7" id="KW-0808">Transferase</keyword>
<dbReference type="InterPro" id="IPR043519">
    <property type="entry name" value="NT_sf"/>
</dbReference>
<dbReference type="GO" id="GO:0000820">
    <property type="term" value="P:regulation of glutamine family amino acid metabolic process"/>
    <property type="evidence" value="ECO:0007669"/>
    <property type="project" value="UniProtKB-UniRule"/>
</dbReference>
<comment type="catalytic activity">
    <reaction evidence="7">
        <text>[glutamine synthetase]-L-tyrosine + ATP = [glutamine synthetase]-O(4)-(5'-adenylyl)-L-tyrosine + diphosphate</text>
        <dbReference type="Rhea" id="RHEA:18589"/>
        <dbReference type="Rhea" id="RHEA-COMP:10660"/>
        <dbReference type="Rhea" id="RHEA-COMP:10661"/>
        <dbReference type="ChEBI" id="CHEBI:30616"/>
        <dbReference type="ChEBI" id="CHEBI:33019"/>
        <dbReference type="ChEBI" id="CHEBI:46858"/>
        <dbReference type="ChEBI" id="CHEBI:83624"/>
        <dbReference type="EC" id="2.7.7.42"/>
    </reaction>
</comment>
<dbReference type="EC" id="2.7.7.89" evidence="7"/>
<dbReference type="Pfam" id="PF08335">
    <property type="entry name" value="GlnD_UR_UTase"/>
    <property type="match status" value="2"/>
</dbReference>
<dbReference type="HAMAP" id="MF_00802">
    <property type="entry name" value="GlnE"/>
    <property type="match status" value="1"/>
</dbReference>
<dbReference type="Gene3D" id="3.30.460.10">
    <property type="entry name" value="Beta Polymerase, domain 2"/>
    <property type="match status" value="2"/>
</dbReference>
<dbReference type="InterPro" id="IPR005190">
    <property type="entry name" value="GlnE_rpt_dom"/>
</dbReference>
<dbReference type="GO" id="GO:0005829">
    <property type="term" value="C:cytosol"/>
    <property type="evidence" value="ECO:0007669"/>
    <property type="project" value="TreeGrafter"/>
</dbReference>
<feature type="region of interest" description="Adenylyl removase" evidence="7">
    <location>
        <begin position="1"/>
        <end position="458"/>
    </location>
</feature>
<dbReference type="RefSeq" id="WP_096050590.1">
    <property type="nucleotide sequence ID" value="NZ_CP023315.3"/>
</dbReference>
<proteinExistence type="inferred from homology"/>
<dbReference type="GO" id="GO:0008882">
    <property type="term" value="F:[glutamate-ammonia-ligase] adenylyltransferase activity"/>
    <property type="evidence" value="ECO:0007669"/>
    <property type="project" value="UniProtKB-UniRule"/>
</dbReference>
<evidence type="ECO:0000256" key="3">
    <source>
        <dbReference type="ARBA" id="ARBA00022741"/>
    </source>
</evidence>
<dbReference type="InterPro" id="IPR023057">
    <property type="entry name" value="GlnE"/>
</dbReference>
<name>A0A290MGH0_CAUVI</name>
<accession>A0A290MGH0</accession>
<evidence type="ECO:0000256" key="4">
    <source>
        <dbReference type="ARBA" id="ARBA00022840"/>
    </source>
</evidence>